<evidence type="ECO:0000259" key="8">
    <source>
        <dbReference type="Pfam" id="PF05699"/>
    </source>
</evidence>
<dbReference type="InterPro" id="IPR012337">
    <property type="entry name" value="RNaseH-like_sf"/>
</dbReference>
<keyword evidence="4" id="KW-0862">Zinc</keyword>
<keyword evidence="5" id="KW-0238">DNA-binding</keyword>
<evidence type="ECO:0000256" key="7">
    <source>
        <dbReference type="SAM" id="MobiDB-lite"/>
    </source>
</evidence>
<evidence type="ECO:0000313" key="11">
    <source>
        <dbReference type="Proteomes" id="UP001341281"/>
    </source>
</evidence>
<keyword evidence="6" id="KW-0539">Nucleus</keyword>
<gene>
    <name evidence="10" type="ORF">U9M48_043670</name>
</gene>
<dbReference type="AlphaFoldDB" id="A0AAQ3XHK7"/>
<dbReference type="PANTHER" id="PTHR46481">
    <property type="entry name" value="ZINC FINGER BED DOMAIN-CONTAINING PROTEIN 4"/>
    <property type="match status" value="1"/>
</dbReference>
<dbReference type="PANTHER" id="PTHR46481:SF10">
    <property type="entry name" value="ZINC FINGER BED DOMAIN-CONTAINING PROTEIN 39"/>
    <property type="match status" value="1"/>
</dbReference>
<dbReference type="InterPro" id="IPR052035">
    <property type="entry name" value="ZnF_BED_domain_contain"/>
</dbReference>
<evidence type="ECO:0000256" key="1">
    <source>
        <dbReference type="ARBA" id="ARBA00004123"/>
    </source>
</evidence>
<protein>
    <recommendedName>
        <fullName evidence="12">BED-type domain-containing protein</fullName>
    </recommendedName>
</protein>
<dbReference type="SUPFAM" id="SSF53098">
    <property type="entry name" value="Ribonuclease H-like"/>
    <property type="match status" value="1"/>
</dbReference>
<evidence type="ECO:0000313" key="10">
    <source>
        <dbReference type="EMBL" id="WVZ98201.1"/>
    </source>
</evidence>
<keyword evidence="11" id="KW-1185">Reference proteome</keyword>
<evidence type="ECO:0000256" key="4">
    <source>
        <dbReference type="ARBA" id="ARBA00022833"/>
    </source>
</evidence>
<evidence type="ECO:0000259" key="9">
    <source>
        <dbReference type="Pfam" id="PF14372"/>
    </source>
</evidence>
<comment type="subcellular location">
    <subcellularLocation>
        <location evidence="1">Nucleus</location>
    </subcellularLocation>
</comment>
<feature type="region of interest" description="Disordered" evidence="7">
    <location>
        <begin position="1"/>
        <end position="88"/>
    </location>
</feature>
<feature type="compositionally biased region" description="Low complexity" evidence="7">
    <location>
        <begin position="171"/>
        <end position="182"/>
    </location>
</feature>
<dbReference type="SMART" id="SM00614">
    <property type="entry name" value="ZnF_BED"/>
    <property type="match status" value="1"/>
</dbReference>
<dbReference type="GO" id="GO:0003677">
    <property type="term" value="F:DNA binding"/>
    <property type="evidence" value="ECO:0007669"/>
    <property type="project" value="UniProtKB-KW"/>
</dbReference>
<keyword evidence="3" id="KW-0863">Zinc-finger</keyword>
<evidence type="ECO:0000256" key="5">
    <source>
        <dbReference type="ARBA" id="ARBA00023125"/>
    </source>
</evidence>
<keyword evidence="2" id="KW-0479">Metal-binding</keyword>
<sequence length="800" mass="90652">MADSQAPLPSLRRSPAAAPVPTPSRLWPIAAPTPPPSGRPPVVRNGSKTVAGRSPPQPSPDGFSASRIAGPRATRAVSQPQPSTMSPDPALIRTAEAAHTVLMDTPPSDGGPSGGSPRTPTVEVLMPMPSSTTAKRARVLRTKSPTIDQTKRARCAVGSPSLRIINQIQMSTQRRSSPRSTTAQKSRGTRSRNASRQLRSVHWKEFEPIIEDGEIVHAKCVHCHDYLIGKQGIGTSHIKKHLEQCKLRAKLTDLVDKMHAGGKPADIDLLDNWVYGSDMARRALVRMIVLHEFPFSIVEYKRFVSSFNPLFKMVSRTTIKLDCMRTFEGAKLELRELFKNSSSRVSLTTDMWTSNQTLGYLCVTCHWISNAWKMEKRIIKFVMMESPHNAQSMFNVILKGIQEWNIEDNLFSITLDNAKVNNSMMELMRGNLLLKKMLPCDGNIFHLRYAAHVINLVVQYGLRQISSIVNNIRESVKYIKSSQARREKFEEIAVQMGISLEKQPSLDVPTRWNSTFLMLQSAYPFRTVFDELAKQDPNFNTAPSLDEWERSRGVCNFLKTFYDATVVLSGSSYPTTHHYFHQLWKIKLAMDKETSSEDQDIAAMVKQMQKKFMQYWEITYLSFSIPIILDPRFKYSFVDFRLNQFFGRNAIPKLDRVMSTLKKLFSEYSQTNHSDAELAHETRYAEVNTLKDDSFDDWDQHRSAQQRTQSSNELNAYLAEIAIPRTDEFDILAWWKSNCTTYPILSRMACDVLSTPASIVPSESAFSTGQRVVSDFWSRLNPSTVEALICFQDWMRAVGL</sequence>
<accession>A0AAQ3XHK7</accession>
<dbReference type="Pfam" id="PF14372">
    <property type="entry name" value="hAT-like_RNase-H"/>
    <property type="match status" value="1"/>
</dbReference>
<evidence type="ECO:0000256" key="2">
    <source>
        <dbReference type="ARBA" id="ARBA00022723"/>
    </source>
</evidence>
<feature type="compositionally biased region" description="Polar residues" evidence="7">
    <location>
        <begin position="76"/>
        <end position="86"/>
    </location>
</feature>
<feature type="region of interest" description="Disordered" evidence="7">
    <location>
        <begin position="102"/>
        <end position="121"/>
    </location>
</feature>
<feature type="region of interest" description="Disordered" evidence="7">
    <location>
        <begin position="167"/>
        <end position="198"/>
    </location>
</feature>
<dbReference type="GO" id="GO:0008270">
    <property type="term" value="F:zinc ion binding"/>
    <property type="evidence" value="ECO:0007669"/>
    <property type="project" value="UniProtKB-KW"/>
</dbReference>
<dbReference type="Proteomes" id="UP001341281">
    <property type="component" value="Chromosome 10"/>
</dbReference>
<dbReference type="InterPro" id="IPR025525">
    <property type="entry name" value="hAT-like_transposase_RNase-H"/>
</dbReference>
<proteinExistence type="predicted"/>
<reference evidence="10 11" key="1">
    <citation type="submission" date="2024-02" db="EMBL/GenBank/DDBJ databases">
        <title>High-quality chromosome-scale genome assembly of Pensacola bahiagrass (Paspalum notatum Flugge var. saurae).</title>
        <authorList>
            <person name="Vega J.M."/>
            <person name="Podio M."/>
            <person name="Orjuela J."/>
            <person name="Siena L.A."/>
            <person name="Pessino S.C."/>
            <person name="Combes M.C."/>
            <person name="Mariac C."/>
            <person name="Albertini E."/>
            <person name="Pupilli F."/>
            <person name="Ortiz J.P.A."/>
            <person name="Leblanc O."/>
        </authorList>
    </citation>
    <scope>NUCLEOTIDE SEQUENCE [LARGE SCALE GENOMIC DNA]</scope>
    <source>
        <strain evidence="10">R1</strain>
        <tissue evidence="10">Leaf</tissue>
    </source>
</reference>
<evidence type="ECO:0000256" key="6">
    <source>
        <dbReference type="ARBA" id="ARBA00023242"/>
    </source>
</evidence>
<feature type="compositionally biased region" description="Low complexity" evidence="7">
    <location>
        <begin position="104"/>
        <end position="121"/>
    </location>
</feature>
<dbReference type="Pfam" id="PF05699">
    <property type="entry name" value="Dimer_Tnp_hAT"/>
    <property type="match status" value="1"/>
</dbReference>
<feature type="domain" description="hAT-like transposase RNase-H fold" evidence="9">
    <location>
        <begin position="569"/>
        <end position="668"/>
    </location>
</feature>
<dbReference type="GO" id="GO:0005634">
    <property type="term" value="C:nucleus"/>
    <property type="evidence" value="ECO:0007669"/>
    <property type="project" value="UniProtKB-SubCell"/>
</dbReference>
<feature type="compositionally biased region" description="Polar residues" evidence="7">
    <location>
        <begin position="183"/>
        <end position="198"/>
    </location>
</feature>
<dbReference type="EMBL" id="CP144754">
    <property type="protein sequence ID" value="WVZ98201.1"/>
    <property type="molecule type" value="Genomic_DNA"/>
</dbReference>
<evidence type="ECO:0000256" key="3">
    <source>
        <dbReference type="ARBA" id="ARBA00022771"/>
    </source>
</evidence>
<feature type="domain" description="HAT C-terminal dimerisation" evidence="8">
    <location>
        <begin position="713"/>
        <end position="795"/>
    </location>
</feature>
<evidence type="ECO:0008006" key="12">
    <source>
        <dbReference type="Google" id="ProtNLM"/>
    </source>
</evidence>
<dbReference type="GO" id="GO:0046983">
    <property type="term" value="F:protein dimerization activity"/>
    <property type="evidence" value="ECO:0007669"/>
    <property type="project" value="InterPro"/>
</dbReference>
<dbReference type="InterPro" id="IPR008906">
    <property type="entry name" value="HATC_C_dom"/>
</dbReference>
<name>A0AAQ3XHK7_PASNO</name>
<organism evidence="10 11">
    <name type="scientific">Paspalum notatum var. saurae</name>
    <dbReference type="NCBI Taxonomy" id="547442"/>
    <lineage>
        <taxon>Eukaryota</taxon>
        <taxon>Viridiplantae</taxon>
        <taxon>Streptophyta</taxon>
        <taxon>Embryophyta</taxon>
        <taxon>Tracheophyta</taxon>
        <taxon>Spermatophyta</taxon>
        <taxon>Magnoliopsida</taxon>
        <taxon>Liliopsida</taxon>
        <taxon>Poales</taxon>
        <taxon>Poaceae</taxon>
        <taxon>PACMAD clade</taxon>
        <taxon>Panicoideae</taxon>
        <taxon>Andropogonodae</taxon>
        <taxon>Paspaleae</taxon>
        <taxon>Paspalinae</taxon>
        <taxon>Paspalum</taxon>
    </lineage>
</organism>